<evidence type="ECO:0000256" key="1">
    <source>
        <dbReference type="ARBA" id="ARBA00022723"/>
    </source>
</evidence>
<accession>A0A9P4UA05</accession>
<dbReference type="Proteomes" id="UP000799764">
    <property type="component" value="Unassembled WGS sequence"/>
</dbReference>
<gene>
    <name evidence="8" type="ORF">P171DRAFT_23850</name>
</gene>
<dbReference type="PROSITE" id="PS00463">
    <property type="entry name" value="ZN2_CY6_FUNGAL_1"/>
    <property type="match status" value="1"/>
</dbReference>
<evidence type="ECO:0000256" key="4">
    <source>
        <dbReference type="ARBA" id="ARBA00023125"/>
    </source>
</evidence>
<dbReference type="PROSITE" id="PS50048">
    <property type="entry name" value="ZN2_CY6_FUNGAL_2"/>
    <property type="match status" value="1"/>
</dbReference>
<dbReference type="InterPro" id="IPR001138">
    <property type="entry name" value="Zn2Cys6_DnaBD"/>
</dbReference>
<dbReference type="SUPFAM" id="SSF57701">
    <property type="entry name" value="Zn2/Cys6 DNA-binding domain"/>
    <property type="match status" value="1"/>
</dbReference>
<evidence type="ECO:0000259" key="7">
    <source>
        <dbReference type="PROSITE" id="PS50048"/>
    </source>
</evidence>
<feature type="domain" description="Zn(2)-C6 fungal-type" evidence="7">
    <location>
        <begin position="18"/>
        <end position="46"/>
    </location>
</feature>
<dbReference type="PANTHER" id="PTHR36206">
    <property type="entry name" value="ASPERCRYPTIN BIOSYNTHESIS CLUSTER-SPECIFIC TRANSCRIPTION REGULATOR ATNN-RELATED"/>
    <property type="match status" value="1"/>
</dbReference>
<protein>
    <recommendedName>
        <fullName evidence="7">Zn(2)-C6 fungal-type domain-containing protein</fullName>
    </recommendedName>
</protein>
<keyword evidence="3" id="KW-0805">Transcription regulation</keyword>
<evidence type="ECO:0000256" key="3">
    <source>
        <dbReference type="ARBA" id="ARBA00023015"/>
    </source>
</evidence>
<dbReference type="Pfam" id="PF11951">
    <property type="entry name" value="Fungal_trans_2"/>
    <property type="match status" value="1"/>
</dbReference>
<dbReference type="GO" id="GO:0008270">
    <property type="term" value="F:zinc ion binding"/>
    <property type="evidence" value="ECO:0007669"/>
    <property type="project" value="InterPro"/>
</dbReference>
<keyword evidence="6" id="KW-0539">Nucleus</keyword>
<dbReference type="Pfam" id="PF00172">
    <property type="entry name" value="Zn_clus"/>
    <property type="match status" value="1"/>
</dbReference>
<evidence type="ECO:0000256" key="6">
    <source>
        <dbReference type="ARBA" id="ARBA00023242"/>
    </source>
</evidence>
<dbReference type="InterPro" id="IPR036864">
    <property type="entry name" value="Zn2-C6_fun-type_DNA-bd_sf"/>
</dbReference>
<name>A0A9P4UA05_9PLEO</name>
<dbReference type="InterPro" id="IPR021858">
    <property type="entry name" value="Fun_TF"/>
</dbReference>
<sequence length="515" mass="57882">MSSRSNAVKRRRTTCKTGCLTCKARKVKCDEGKPACHRCISTGRRCDGYGIWGGGGNGYAEPLGATASPFSRRSQHPLLLVSVPAPCYTSDEQLYLDWFYVRTVPKIPGMFPHGFWSTLLRQASMAEPAILHATLTLSSAHKTTRGEEDFTKRMKTPDEQDDFMLRNYSKAIRHLQPHLATKDRASLRIALIACAIFTCLEFLRGNFMTAQTHLTNGLRVLQESYGDEHNGVVILRATDATDQCIIETLQRLHVQVELLHLTHRRPTLILQPHQPPLTLPTTTFHSLKEAWTELNAILHQIVALRGTTPAHKVSPTHRTCTTSLIPLQQHLHTSLHNWHTTYLASKPLLDPQEPTLVINAIITNFYTLASILCATALASELAYDAHTPRFLAILENSIHIWNSRPLATTCDKAGFNMAHSIVDFGWVPPLYYTAIKCRVGRVRLHAVRLLEGTLHREGIWDCRILSRVMRRVMEVKVGLEDEMGESVVVEYRKAWSGAQWERVCVALTDPGYGCS</sequence>
<dbReference type="GO" id="GO:0003677">
    <property type="term" value="F:DNA binding"/>
    <property type="evidence" value="ECO:0007669"/>
    <property type="project" value="UniProtKB-KW"/>
</dbReference>
<dbReference type="PANTHER" id="PTHR36206:SF16">
    <property type="entry name" value="TRANSCRIPTION FACTOR DOMAIN-CONTAINING PROTEIN-RELATED"/>
    <property type="match status" value="1"/>
</dbReference>
<dbReference type="EMBL" id="MU001501">
    <property type="protein sequence ID" value="KAF2444004.1"/>
    <property type="molecule type" value="Genomic_DNA"/>
</dbReference>
<reference evidence="8" key="1">
    <citation type="journal article" date="2020" name="Stud. Mycol.">
        <title>101 Dothideomycetes genomes: a test case for predicting lifestyles and emergence of pathogens.</title>
        <authorList>
            <person name="Haridas S."/>
            <person name="Albert R."/>
            <person name="Binder M."/>
            <person name="Bloem J."/>
            <person name="Labutti K."/>
            <person name="Salamov A."/>
            <person name="Andreopoulos B."/>
            <person name="Baker S."/>
            <person name="Barry K."/>
            <person name="Bills G."/>
            <person name="Bluhm B."/>
            <person name="Cannon C."/>
            <person name="Castanera R."/>
            <person name="Culley D."/>
            <person name="Daum C."/>
            <person name="Ezra D."/>
            <person name="Gonzalez J."/>
            <person name="Henrissat B."/>
            <person name="Kuo A."/>
            <person name="Liang C."/>
            <person name="Lipzen A."/>
            <person name="Lutzoni F."/>
            <person name="Magnuson J."/>
            <person name="Mondo S."/>
            <person name="Nolan M."/>
            <person name="Ohm R."/>
            <person name="Pangilinan J."/>
            <person name="Park H.-J."/>
            <person name="Ramirez L."/>
            <person name="Alfaro M."/>
            <person name="Sun H."/>
            <person name="Tritt A."/>
            <person name="Yoshinaga Y."/>
            <person name="Zwiers L.-H."/>
            <person name="Turgeon B."/>
            <person name="Goodwin S."/>
            <person name="Spatafora J."/>
            <person name="Crous P."/>
            <person name="Grigoriev I."/>
        </authorList>
    </citation>
    <scope>NUCLEOTIDE SEQUENCE</scope>
    <source>
        <strain evidence="8">CBS 690.94</strain>
    </source>
</reference>
<evidence type="ECO:0000256" key="5">
    <source>
        <dbReference type="ARBA" id="ARBA00023163"/>
    </source>
</evidence>
<keyword evidence="9" id="KW-1185">Reference proteome</keyword>
<evidence type="ECO:0000313" key="9">
    <source>
        <dbReference type="Proteomes" id="UP000799764"/>
    </source>
</evidence>
<dbReference type="SMART" id="SM00066">
    <property type="entry name" value="GAL4"/>
    <property type="match status" value="1"/>
</dbReference>
<dbReference type="OrthoDB" id="3172332at2759"/>
<dbReference type="CDD" id="cd00067">
    <property type="entry name" value="GAL4"/>
    <property type="match status" value="1"/>
</dbReference>
<dbReference type="AlphaFoldDB" id="A0A9P4UA05"/>
<evidence type="ECO:0000256" key="2">
    <source>
        <dbReference type="ARBA" id="ARBA00022833"/>
    </source>
</evidence>
<evidence type="ECO:0000313" key="8">
    <source>
        <dbReference type="EMBL" id="KAF2444004.1"/>
    </source>
</evidence>
<proteinExistence type="predicted"/>
<keyword evidence="1" id="KW-0479">Metal-binding</keyword>
<dbReference type="GO" id="GO:0000981">
    <property type="term" value="F:DNA-binding transcription factor activity, RNA polymerase II-specific"/>
    <property type="evidence" value="ECO:0007669"/>
    <property type="project" value="InterPro"/>
</dbReference>
<dbReference type="Gene3D" id="4.10.240.10">
    <property type="entry name" value="Zn(2)-C6 fungal-type DNA-binding domain"/>
    <property type="match status" value="1"/>
</dbReference>
<comment type="caution">
    <text evidence="8">The sequence shown here is derived from an EMBL/GenBank/DDBJ whole genome shotgun (WGS) entry which is preliminary data.</text>
</comment>
<organism evidence="8 9">
    <name type="scientific">Karstenula rhodostoma CBS 690.94</name>
    <dbReference type="NCBI Taxonomy" id="1392251"/>
    <lineage>
        <taxon>Eukaryota</taxon>
        <taxon>Fungi</taxon>
        <taxon>Dikarya</taxon>
        <taxon>Ascomycota</taxon>
        <taxon>Pezizomycotina</taxon>
        <taxon>Dothideomycetes</taxon>
        <taxon>Pleosporomycetidae</taxon>
        <taxon>Pleosporales</taxon>
        <taxon>Massarineae</taxon>
        <taxon>Didymosphaeriaceae</taxon>
        <taxon>Karstenula</taxon>
    </lineage>
</organism>
<keyword evidence="2" id="KW-0862">Zinc</keyword>
<keyword evidence="5" id="KW-0804">Transcription</keyword>
<keyword evidence="4" id="KW-0238">DNA-binding</keyword>
<dbReference type="InterPro" id="IPR052360">
    <property type="entry name" value="Transcr_Regulatory_Proteins"/>
</dbReference>